<evidence type="ECO:0000313" key="3">
    <source>
        <dbReference type="Proteomes" id="UP001286456"/>
    </source>
</evidence>
<keyword evidence="1" id="KW-0732">Signal</keyword>
<reference evidence="2" key="2">
    <citation type="submission" date="2023-06" db="EMBL/GenBank/DDBJ databases">
        <authorList>
            <consortium name="Lawrence Berkeley National Laboratory"/>
            <person name="Haridas S."/>
            <person name="Hensen N."/>
            <person name="Bonometti L."/>
            <person name="Westerberg I."/>
            <person name="Brannstrom I.O."/>
            <person name="Guillou S."/>
            <person name="Cros-Aarteil S."/>
            <person name="Calhoun S."/>
            <person name="Kuo A."/>
            <person name="Mondo S."/>
            <person name="Pangilinan J."/>
            <person name="Riley R."/>
            <person name="Labutti K."/>
            <person name="Andreopoulos B."/>
            <person name="Lipzen A."/>
            <person name="Chen C."/>
            <person name="Yanf M."/>
            <person name="Daum C."/>
            <person name="Ng V."/>
            <person name="Clum A."/>
            <person name="Steindorff A."/>
            <person name="Ohm R."/>
            <person name="Martin F."/>
            <person name="Silar P."/>
            <person name="Natvig D."/>
            <person name="Lalanne C."/>
            <person name="Gautier V."/>
            <person name="Ament-Velasquez S.L."/>
            <person name="Kruys A."/>
            <person name="Hutchinson M.I."/>
            <person name="Powell A.J."/>
            <person name="Barry K."/>
            <person name="Miller A.N."/>
            <person name="Grigoriev I.V."/>
            <person name="Debuchy R."/>
            <person name="Gladieux P."/>
            <person name="Thoren M.H."/>
            <person name="Johannesson H."/>
        </authorList>
    </citation>
    <scope>NUCLEOTIDE SEQUENCE</scope>
    <source>
        <strain evidence="2">SMH4131-1</strain>
    </source>
</reference>
<feature type="signal peptide" evidence="1">
    <location>
        <begin position="1"/>
        <end position="19"/>
    </location>
</feature>
<sequence length="199" mass="21259">MKAYRTFVLLFSAAVSVMGAALNTTVEANLALRAAKAIAKANAELGTVKVSSIRCNTPNPEYNIQADVYNLSKNTITTLRGQGALCDIKRGGSDCQRITCNDKSAVDLCADRKSVRRPFELACFDVAVLVNAIIDACSTGNMVKGIAFESEGRFQVVVHGSSCKDFGLAYSLPSGLARNGLEPTSYQPTSDESIDSEFD</sequence>
<accession>A0AAE0MKZ2</accession>
<evidence type="ECO:0000256" key="1">
    <source>
        <dbReference type="SAM" id="SignalP"/>
    </source>
</evidence>
<comment type="caution">
    <text evidence="2">The sequence shown here is derived from an EMBL/GenBank/DDBJ whole genome shotgun (WGS) entry which is preliminary data.</text>
</comment>
<reference evidence="2" key="1">
    <citation type="journal article" date="2023" name="Mol. Phylogenet. Evol.">
        <title>Genome-scale phylogeny and comparative genomics of the fungal order Sordariales.</title>
        <authorList>
            <person name="Hensen N."/>
            <person name="Bonometti L."/>
            <person name="Westerberg I."/>
            <person name="Brannstrom I.O."/>
            <person name="Guillou S."/>
            <person name="Cros-Aarteil S."/>
            <person name="Calhoun S."/>
            <person name="Haridas S."/>
            <person name="Kuo A."/>
            <person name="Mondo S."/>
            <person name="Pangilinan J."/>
            <person name="Riley R."/>
            <person name="LaButti K."/>
            <person name="Andreopoulos B."/>
            <person name="Lipzen A."/>
            <person name="Chen C."/>
            <person name="Yan M."/>
            <person name="Daum C."/>
            <person name="Ng V."/>
            <person name="Clum A."/>
            <person name="Steindorff A."/>
            <person name="Ohm R.A."/>
            <person name="Martin F."/>
            <person name="Silar P."/>
            <person name="Natvig D.O."/>
            <person name="Lalanne C."/>
            <person name="Gautier V."/>
            <person name="Ament-Velasquez S.L."/>
            <person name="Kruys A."/>
            <person name="Hutchinson M.I."/>
            <person name="Powell A.J."/>
            <person name="Barry K."/>
            <person name="Miller A.N."/>
            <person name="Grigoriev I.V."/>
            <person name="Debuchy R."/>
            <person name="Gladieux P."/>
            <person name="Hiltunen Thoren M."/>
            <person name="Johannesson H."/>
        </authorList>
    </citation>
    <scope>NUCLEOTIDE SEQUENCE</scope>
    <source>
        <strain evidence="2">SMH4131-1</strain>
    </source>
</reference>
<organism evidence="2 3">
    <name type="scientific">Cercophora scortea</name>
    <dbReference type="NCBI Taxonomy" id="314031"/>
    <lineage>
        <taxon>Eukaryota</taxon>
        <taxon>Fungi</taxon>
        <taxon>Dikarya</taxon>
        <taxon>Ascomycota</taxon>
        <taxon>Pezizomycotina</taxon>
        <taxon>Sordariomycetes</taxon>
        <taxon>Sordariomycetidae</taxon>
        <taxon>Sordariales</taxon>
        <taxon>Lasiosphaeriaceae</taxon>
        <taxon>Cercophora</taxon>
    </lineage>
</organism>
<protein>
    <submittedName>
        <fullName evidence="2">Uncharacterized protein</fullName>
    </submittedName>
</protein>
<dbReference type="EMBL" id="JAUEPO010000001">
    <property type="protein sequence ID" value="KAK3336332.1"/>
    <property type="molecule type" value="Genomic_DNA"/>
</dbReference>
<feature type="chain" id="PRO_5042138226" evidence="1">
    <location>
        <begin position="20"/>
        <end position="199"/>
    </location>
</feature>
<dbReference type="AlphaFoldDB" id="A0AAE0MKZ2"/>
<gene>
    <name evidence="2" type="ORF">B0T19DRAFT_35914</name>
</gene>
<keyword evidence="3" id="KW-1185">Reference proteome</keyword>
<name>A0AAE0MKZ2_9PEZI</name>
<evidence type="ECO:0000313" key="2">
    <source>
        <dbReference type="EMBL" id="KAK3336332.1"/>
    </source>
</evidence>
<proteinExistence type="predicted"/>
<dbReference type="Proteomes" id="UP001286456">
    <property type="component" value="Unassembled WGS sequence"/>
</dbReference>